<dbReference type="Pfam" id="PF01865">
    <property type="entry name" value="PhoU_div"/>
    <property type="match status" value="1"/>
</dbReference>
<dbReference type="Gene3D" id="1.20.58.220">
    <property type="entry name" value="Phosphate transport system protein phou homolog 2, domain 2"/>
    <property type="match status" value="1"/>
</dbReference>
<accession>A0A930B8E6</accession>
<comment type="similarity">
    <text evidence="1">Belongs to the UPF0111 family.</text>
</comment>
<comment type="caution">
    <text evidence="2">The sequence shown here is derived from an EMBL/GenBank/DDBJ whole genome shotgun (WGS) entry which is preliminary data.</text>
</comment>
<sequence>MANKEGKFFEQLGMLAENAYEAGEVFQRITEGKMGTEDGVDAVHAIKKRARASLGKLYERMYKVYKDPAEIEFARGFIGKMYGIIDVIHEVVDRFTLYNVETTPREFSSMVMLVRDALLEMKKVLDYTGDVAANYMKMEARCRKIYVFEERGDEFYREEIRRLFTEKQSAAYMIYWKDILVDVERMLDAAAGAATLLQKLFVRV</sequence>
<proteinExistence type="inferred from homology"/>
<evidence type="ECO:0000256" key="1">
    <source>
        <dbReference type="ARBA" id="ARBA00008591"/>
    </source>
</evidence>
<gene>
    <name evidence="2" type="ORF">HXL70_04890</name>
</gene>
<dbReference type="InterPro" id="IPR018445">
    <property type="entry name" value="Put_Phosphate_transp_reg"/>
</dbReference>
<dbReference type="AlphaFoldDB" id="A0A930B8E6"/>
<dbReference type="InterPro" id="IPR052912">
    <property type="entry name" value="UPF0111_domain"/>
</dbReference>
<dbReference type="EMBL" id="JABZMK010000021">
    <property type="protein sequence ID" value="MBF1129366.1"/>
    <property type="molecule type" value="Genomic_DNA"/>
</dbReference>
<dbReference type="PANTHER" id="PTHR37298">
    <property type="entry name" value="UPF0111 PROTEIN YKAA"/>
    <property type="match status" value="1"/>
</dbReference>
<reference evidence="2" key="1">
    <citation type="submission" date="2020-04" db="EMBL/GenBank/DDBJ databases">
        <title>Deep metagenomics examines the oral microbiome during advanced dental caries in children, revealing novel taxa and co-occurrences with host molecules.</title>
        <authorList>
            <person name="Baker J.L."/>
            <person name="Morton J.T."/>
            <person name="Dinis M."/>
            <person name="Alvarez R."/>
            <person name="Tran N.C."/>
            <person name="Knight R."/>
            <person name="Edlund A."/>
        </authorList>
    </citation>
    <scope>NUCLEOTIDE SEQUENCE</scope>
    <source>
        <strain evidence="2">JCVI_32_bin.14</strain>
    </source>
</reference>
<evidence type="ECO:0000313" key="3">
    <source>
        <dbReference type="Proteomes" id="UP000757890"/>
    </source>
</evidence>
<dbReference type="PANTHER" id="PTHR37298:SF1">
    <property type="entry name" value="UPF0111 PROTEIN YKAA"/>
    <property type="match status" value="1"/>
</dbReference>
<evidence type="ECO:0000313" key="2">
    <source>
        <dbReference type="EMBL" id="MBF1129366.1"/>
    </source>
</evidence>
<organism evidence="2 3">
    <name type="scientific">Dialister invisus</name>
    <dbReference type="NCBI Taxonomy" id="218538"/>
    <lineage>
        <taxon>Bacteria</taxon>
        <taxon>Bacillati</taxon>
        <taxon>Bacillota</taxon>
        <taxon>Negativicutes</taxon>
        <taxon>Veillonellales</taxon>
        <taxon>Veillonellaceae</taxon>
        <taxon>Dialister</taxon>
    </lineage>
</organism>
<protein>
    <submittedName>
        <fullName evidence="2">DUF47 family protein</fullName>
    </submittedName>
</protein>
<dbReference type="Proteomes" id="UP000757890">
    <property type="component" value="Unassembled WGS sequence"/>
</dbReference>
<name>A0A930B8E6_9FIRM</name>
<dbReference type="InterPro" id="IPR038078">
    <property type="entry name" value="PhoU-like_sf"/>
</dbReference>